<dbReference type="Proteomes" id="UP000249464">
    <property type="component" value="Unassembled WGS sequence"/>
</dbReference>
<feature type="domain" description="RRM" evidence="3">
    <location>
        <begin position="160"/>
        <end position="249"/>
    </location>
</feature>
<dbReference type="PROSITE" id="PS50102">
    <property type="entry name" value="RRM"/>
    <property type="match status" value="1"/>
</dbReference>
<evidence type="ECO:0000256" key="2">
    <source>
        <dbReference type="SAM" id="MobiDB-lite"/>
    </source>
</evidence>
<evidence type="ECO:0000313" key="5">
    <source>
        <dbReference type="Proteomes" id="UP000249464"/>
    </source>
</evidence>
<reference evidence="4 5" key="1">
    <citation type="submission" date="2016-11" db="EMBL/GenBank/DDBJ databases">
        <authorList>
            <person name="Jaros S."/>
            <person name="Januszkiewicz K."/>
            <person name="Wedrychowicz H."/>
        </authorList>
    </citation>
    <scope>NUCLEOTIDE SEQUENCE [LARGE SCALE GENOMIC DNA]</scope>
</reference>
<evidence type="ECO:0000256" key="1">
    <source>
        <dbReference type="PROSITE-ProRule" id="PRU00176"/>
    </source>
</evidence>
<dbReference type="InterPro" id="IPR034393">
    <property type="entry name" value="TatSF1-like"/>
</dbReference>
<name>A0A2X0MEV9_9BASI</name>
<feature type="compositionally biased region" description="Pro residues" evidence="2">
    <location>
        <begin position="1"/>
        <end position="13"/>
    </location>
</feature>
<dbReference type="STRING" id="796604.A0A2X0MEV9"/>
<feature type="region of interest" description="Disordered" evidence="2">
    <location>
        <begin position="1"/>
        <end position="33"/>
    </location>
</feature>
<dbReference type="Gene3D" id="3.30.70.330">
    <property type="match status" value="2"/>
</dbReference>
<dbReference type="PANTHER" id="PTHR15608:SF0">
    <property type="entry name" value="HIV TAT-SPECIFIC FACTOR 1"/>
    <property type="match status" value="1"/>
</dbReference>
<dbReference type="GO" id="GO:0003723">
    <property type="term" value="F:RNA binding"/>
    <property type="evidence" value="ECO:0007669"/>
    <property type="project" value="UniProtKB-UniRule"/>
</dbReference>
<dbReference type="InterPro" id="IPR012677">
    <property type="entry name" value="Nucleotide-bd_a/b_plait_sf"/>
</dbReference>
<organism evidence="4 5">
    <name type="scientific">Microbotryum silenes-dioicae</name>
    <dbReference type="NCBI Taxonomy" id="796604"/>
    <lineage>
        <taxon>Eukaryota</taxon>
        <taxon>Fungi</taxon>
        <taxon>Dikarya</taxon>
        <taxon>Basidiomycota</taxon>
        <taxon>Pucciniomycotina</taxon>
        <taxon>Microbotryomycetes</taxon>
        <taxon>Microbotryales</taxon>
        <taxon>Microbotryaceae</taxon>
        <taxon>Microbotryum</taxon>
    </lineage>
</organism>
<gene>
    <name evidence="4" type="primary">BQ5605_C015g07962</name>
    <name evidence="4" type="ORF">BQ5605_C015G07962</name>
</gene>
<dbReference type="SUPFAM" id="SSF54928">
    <property type="entry name" value="RNA-binding domain, RBD"/>
    <property type="match status" value="1"/>
</dbReference>
<feature type="compositionally biased region" description="Basic and acidic residues" evidence="2">
    <location>
        <begin position="263"/>
        <end position="286"/>
    </location>
</feature>
<accession>A0A2X0MEV9</accession>
<dbReference type="PANTHER" id="PTHR15608">
    <property type="entry name" value="SPLICING FACTOR U2AF-ASSOCIATED PROTEIN 2"/>
    <property type="match status" value="1"/>
</dbReference>
<feature type="compositionally biased region" description="Low complexity" evidence="2">
    <location>
        <begin position="127"/>
        <end position="141"/>
    </location>
</feature>
<dbReference type="GO" id="GO:0005684">
    <property type="term" value="C:U2-type spliceosomal complex"/>
    <property type="evidence" value="ECO:0007669"/>
    <property type="project" value="TreeGrafter"/>
</dbReference>
<feature type="compositionally biased region" description="Polar residues" evidence="2">
    <location>
        <begin position="110"/>
        <end position="119"/>
    </location>
</feature>
<evidence type="ECO:0000259" key="3">
    <source>
        <dbReference type="PROSITE" id="PS50102"/>
    </source>
</evidence>
<protein>
    <submittedName>
        <fullName evidence="4">BQ5605_C015g07962 protein</fullName>
    </submittedName>
</protein>
<feature type="region of interest" description="Disordered" evidence="2">
    <location>
        <begin position="246"/>
        <end position="286"/>
    </location>
</feature>
<proteinExistence type="predicted"/>
<keyword evidence="1" id="KW-0694">RNA-binding</keyword>
<dbReference type="GO" id="GO:0005686">
    <property type="term" value="C:U2 snRNP"/>
    <property type="evidence" value="ECO:0007669"/>
    <property type="project" value="TreeGrafter"/>
</dbReference>
<dbReference type="EMBL" id="FQNC01000015">
    <property type="protein sequence ID" value="SGY18045.1"/>
    <property type="molecule type" value="Genomic_DNA"/>
</dbReference>
<evidence type="ECO:0000313" key="4">
    <source>
        <dbReference type="EMBL" id="SGY18045.1"/>
    </source>
</evidence>
<dbReference type="InterPro" id="IPR000504">
    <property type="entry name" value="RRM_dom"/>
</dbReference>
<feature type="compositionally biased region" description="Low complexity" evidence="2">
    <location>
        <begin position="14"/>
        <end position="30"/>
    </location>
</feature>
<dbReference type="AlphaFoldDB" id="A0A2X0MEV9"/>
<keyword evidence="5" id="KW-1185">Reference proteome</keyword>
<dbReference type="CDD" id="cd12285">
    <property type="entry name" value="RRM3_RBM39_like"/>
    <property type="match status" value="1"/>
</dbReference>
<dbReference type="InterPro" id="IPR035979">
    <property type="entry name" value="RBD_domain_sf"/>
</dbReference>
<sequence length="481" mass="52685">MNPPHLPSQPQPQPQTQAQTPPPNTAAATNSFASDPRVHFSLADQKWVFEADDGSEMEWDAVRGAWVPRLGEEEVAQQQAAYAVHGVDESVPAAPVLARQNGKKRKADQVTPQQTSTEMNYNDDDNNNSSSSSIASTSNLSGPPAQNKPNKKARPPKTNTAIFVSHLPATATIPLLQTVFSKAGLILEDVDGNPRIKLYHDETTGLFKGEALIVYLQAASVDLAIRLLDETELELGKGQQVMKVSEAQAWRKKSGTAGEGDADDKGNSEGKRKPKRTELEKKKLSKRAEKLNQRLTEWSSDEDDNSAAIVARARSNKVVVLQGMFTLKELEEDPTLLLELKEDVRDECETMGTVTNVTLYDVRMACISSDCSVATKDSSRCWHSQQEEEGIITIRFKDEVSAQACIAKMNGRFFGGRSIVASVLDPKQKYRRTGQGVSLEGTGLDLEADEEASKAEKERLARYAEWLEKGGDEEGGAEKAS</sequence>
<feature type="region of interest" description="Disordered" evidence="2">
    <location>
        <begin position="98"/>
        <end position="157"/>
    </location>
</feature>